<proteinExistence type="predicted"/>
<evidence type="ECO:0000256" key="2">
    <source>
        <dbReference type="SAM" id="Phobius"/>
    </source>
</evidence>
<keyword evidence="2" id="KW-0812">Transmembrane</keyword>
<feature type="region of interest" description="Disordered" evidence="1">
    <location>
        <begin position="290"/>
        <end position="318"/>
    </location>
</feature>
<comment type="caution">
    <text evidence="3">The sequence shown here is derived from an EMBL/GenBank/DDBJ whole genome shotgun (WGS) entry which is preliminary data.</text>
</comment>
<protein>
    <submittedName>
        <fullName evidence="3">Uncharacterized protein</fullName>
    </submittedName>
</protein>
<feature type="transmembrane region" description="Helical" evidence="2">
    <location>
        <begin position="12"/>
        <end position="35"/>
    </location>
</feature>
<evidence type="ECO:0000313" key="3">
    <source>
        <dbReference type="EMBL" id="KAJ9150039.1"/>
    </source>
</evidence>
<dbReference type="Proteomes" id="UP001174691">
    <property type="component" value="Unassembled WGS sequence"/>
</dbReference>
<evidence type="ECO:0000313" key="4">
    <source>
        <dbReference type="Proteomes" id="UP001174691"/>
    </source>
</evidence>
<evidence type="ECO:0000256" key="1">
    <source>
        <dbReference type="SAM" id="MobiDB-lite"/>
    </source>
</evidence>
<keyword evidence="4" id="KW-1185">Reference proteome</keyword>
<feature type="transmembrane region" description="Helical" evidence="2">
    <location>
        <begin position="175"/>
        <end position="197"/>
    </location>
</feature>
<sequence length="329" mass="37173">MPSCTLPTNEGLYGFGIRLSFYINWAAIILADYVFNPSRSVRERAATFLLEVAVFVALAKHSQDRTITAVEAYICSFLVTATLTLHIPSVLWRAACCWRRECDLALYSRWRNWATASRDFLTGLRAVYVVALCGWGFWFWSGGLRSLARNERCSRVGFGFGKVRLDSPGLAGFHIAIYAALLAGAGWNAAAGMYNRCGERERRKKRREWRMRMRRSELNDNASLIHFVRACLHTVVVVLTIIAVELVIRWNHIVDAYSVTTSAQIFPLLLSICLMVRVIWHQVKMTQNETDTDSVSETSMEHGHRRGRGGWPEPGPGPGPLPVAWITTY</sequence>
<feature type="transmembrane region" description="Helical" evidence="2">
    <location>
        <begin position="218"/>
        <end position="244"/>
    </location>
</feature>
<gene>
    <name evidence="3" type="ORF">NKR19_g5481</name>
</gene>
<accession>A0AA38S3L8</accession>
<dbReference type="AlphaFoldDB" id="A0AA38S3L8"/>
<feature type="transmembrane region" description="Helical" evidence="2">
    <location>
        <begin position="256"/>
        <end position="280"/>
    </location>
</feature>
<dbReference type="EMBL" id="JANBVN010000075">
    <property type="protein sequence ID" value="KAJ9150039.1"/>
    <property type="molecule type" value="Genomic_DNA"/>
</dbReference>
<keyword evidence="2" id="KW-1133">Transmembrane helix</keyword>
<reference evidence="3" key="1">
    <citation type="submission" date="2022-07" db="EMBL/GenBank/DDBJ databases">
        <title>Fungi with potential for degradation of polypropylene.</title>
        <authorList>
            <person name="Gostincar C."/>
        </authorList>
    </citation>
    <scope>NUCLEOTIDE SEQUENCE</scope>
    <source>
        <strain evidence="3">EXF-13287</strain>
    </source>
</reference>
<name>A0AA38S3L8_9PEZI</name>
<keyword evidence="2" id="KW-0472">Membrane</keyword>
<feature type="transmembrane region" description="Helical" evidence="2">
    <location>
        <begin position="120"/>
        <end position="140"/>
    </location>
</feature>
<organism evidence="3 4">
    <name type="scientific">Coniochaeta hoffmannii</name>
    <dbReference type="NCBI Taxonomy" id="91930"/>
    <lineage>
        <taxon>Eukaryota</taxon>
        <taxon>Fungi</taxon>
        <taxon>Dikarya</taxon>
        <taxon>Ascomycota</taxon>
        <taxon>Pezizomycotina</taxon>
        <taxon>Sordariomycetes</taxon>
        <taxon>Sordariomycetidae</taxon>
        <taxon>Coniochaetales</taxon>
        <taxon>Coniochaetaceae</taxon>
        <taxon>Coniochaeta</taxon>
    </lineage>
</organism>